<reference evidence="3" key="2">
    <citation type="journal article" date="2005" name="Nature">
        <title>The map-based sequence of the rice genome.</title>
        <authorList>
            <consortium name="International rice genome sequencing project (IRGSP)"/>
            <person name="Matsumoto T."/>
            <person name="Wu J."/>
            <person name="Kanamori H."/>
            <person name="Katayose Y."/>
            <person name="Fujisawa M."/>
            <person name="Namiki N."/>
            <person name="Mizuno H."/>
            <person name="Yamamoto K."/>
            <person name="Antonio B.A."/>
            <person name="Baba T."/>
            <person name="Sakata K."/>
            <person name="Nagamura Y."/>
            <person name="Aoki H."/>
            <person name="Arikawa K."/>
            <person name="Arita K."/>
            <person name="Bito T."/>
            <person name="Chiden Y."/>
            <person name="Fujitsuka N."/>
            <person name="Fukunaka R."/>
            <person name="Hamada M."/>
            <person name="Harada C."/>
            <person name="Hayashi A."/>
            <person name="Hijishita S."/>
            <person name="Honda M."/>
            <person name="Hosokawa S."/>
            <person name="Ichikawa Y."/>
            <person name="Idonuma A."/>
            <person name="Iijima M."/>
            <person name="Ikeda M."/>
            <person name="Ikeno M."/>
            <person name="Ito K."/>
            <person name="Ito S."/>
            <person name="Ito T."/>
            <person name="Ito Y."/>
            <person name="Ito Y."/>
            <person name="Iwabuchi A."/>
            <person name="Kamiya K."/>
            <person name="Karasawa W."/>
            <person name="Kurita K."/>
            <person name="Katagiri S."/>
            <person name="Kikuta A."/>
            <person name="Kobayashi H."/>
            <person name="Kobayashi N."/>
            <person name="Machita K."/>
            <person name="Maehara T."/>
            <person name="Masukawa M."/>
            <person name="Mizubayashi T."/>
            <person name="Mukai Y."/>
            <person name="Nagasaki H."/>
            <person name="Nagata Y."/>
            <person name="Naito S."/>
            <person name="Nakashima M."/>
            <person name="Nakama Y."/>
            <person name="Nakamichi Y."/>
            <person name="Nakamura M."/>
            <person name="Meguro A."/>
            <person name="Negishi M."/>
            <person name="Ohta I."/>
            <person name="Ohta T."/>
            <person name="Okamoto M."/>
            <person name="Ono N."/>
            <person name="Saji S."/>
            <person name="Sakaguchi M."/>
            <person name="Sakai K."/>
            <person name="Shibata M."/>
            <person name="Shimokawa T."/>
            <person name="Song J."/>
            <person name="Takazaki Y."/>
            <person name="Terasawa K."/>
            <person name="Tsugane M."/>
            <person name="Tsuji K."/>
            <person name="Ueda S."/>
            <person name="Waki K."/>
            <person name="Yamagata H."/>
            <person name="Yamamoto M."/>
            <person name="Yamamoto S."/>
            <person name="Yamane H."/>
            <person name="Yoshiki S."/>
            <person name="Yoshihara R."/>
            <person name="Yukawa K."/>
            <person name="Zhong H."/>
            <person name="Yano M."/>
            <person name="Yuan Q."/>
            <person name="Ouyang S."/>
            <person name="Liu J."/>
            <person name="Jones K.M."/>
            <person name="Gansberger K."/>
            <person name="Moffat K."/>
            <person name="Hill J."/>
            <person name="Bera J."/>
            <person name="Fadrosh D."/>
            <person name="Jin S."/>
            <person name="Johri S."/>
            <person name="Kim M."/>
            <person name="Overton L."/>
            <person name="Reardon M."/>
            <person name="Tsitrin T."/>
            <person name="Vuong H."/>
            <person name="Weaver B."/>
            <person name="Ciecko A."/>
            <person name="Tallon L."/>
            <person name="Jackson J."/>
            <person name="Pai G."/>
            <person name="Aken S.V."/>
            <person name="Utterback T."/>
            <person name="Reidmuller S."/>
            <person name="Feldblyum T."/>
            <person name="Hsiao J."/>
            <person name="Zismann V."/>
            <person name="Iobst S."/>
            <person name="de Vazeille A.R."/>
            <person name="Buell C.R."/>
            <person name="Ying K."/>
            <person name="Li Y."/>
            <person name="Lu T."/>
            <person name="Huang Y."/>
            <person name="Zhao Q."/>
            <person name="Feng Q."/>
            <person name="Zhang L."/>
            <person name="Zhu J."/>
            <person name="Weng Q."/>
            <person name="Mu J."/>
            <person name="Lu Y."/>
            <person name="Fan D."/>
            <person name="Liu Y."/>
            <person name="Guan J."/>
            <person name="Zhang Y."/>
            <person name="Yu S."/>
            <person name="Liu X."/>
            <person name="Zhang Y."/>
            <person name="Hong G."/>
            <person name="Han B."/>
            <person name="Choisne N."/>
            <person name="Demange N."/>
            <person name="Orjeda G."/>
            <person name="Samain S."/>
            <person name="Cattolico L."/>
            <person name="Pelletier E."/>
            <person name="Couloux A."/>
            <person name="Segurens B."/>
            <person name="Wincker P."/>
            <person name="D'Hont A."/>
            <person name="Scarpelli C."/>
            <person name="Weissenbach J."/>
            <person name="Salanoubat M."/>
            <person name="Quetier F."/>
            <person name="Yu Y."/>
            <person name="Kim H.R."/>
            <person name="Rambo T."/>
            <person name="Currie J."/>
            <person name="Collura K."/>
            <person name="Luo M."/>
            <person name="Yang T."/>
            <person name="Ammiraju J.S.S."/>
            <person name="Engler F."/>
            <person name="Soderlund C."/>
            <person name="Wing R.A."/>
            <person name="Palmer L.E."/>
            <person name="de la Bastide M."/>
            <person name="Spiegel L."/>
            <person name="Nascimento L."/>
            <person name="Zutavern T."/>
            <person name="O'Shaughnessy A."/>
            <person name="Dike S."/>
            <person name="Dedhia N."/>
            <person name="Preston R."/>
            <person name="Balija V."/>
            <person name="McCombie W.R."/>
            <person name="Chow T."/>
            <person name="Chen H."/>
            <person name="Chung M."/>
            <person name="Chen C."/>
            <person name="Shaw J."/>
            <person name="Wu H."/>
            <person name="Hsiao K."/>
            <person name="Chao Y."/>
            <person name="Chu M."/>
            <person name="Cheng C."/>
            <person name="Hour A."/>
            <person name="Lee P."/>
            <person name="Lin S."/>
            <person name="Lin Y."/>
            <person name="Liou J."/>
            <person name="Liu S."/>
            <person name="Hsing Y."/>
            <person name="Raghuvanshi S."/>
            <person name="Mohanty A."/>
            <person name="Bharti A.K."/>
            <person name="Gaur A."/>
            <person name="Gupta V."/>
            <person name="Kumar D."/>
            <person name="Ravi V."/>
            <person name="Vij S."/>
            <person name="Kapur A."/>
            <person name="Khurana P."/>
            <person name="Khurana P."/>
            <person name="Khurana J.P."/>
            <person name="Tyagi A.K."/>
            <person name="Gaikwad K."/>
            <person name="Singh A."/>
            <person name="Dalal V."/>
            <person name="Srivastava S."/>
            <person name="Dixit A."/>
            <person name="Pal A.K."/>
            <person name="Ghazi I.A."/>
            <person name="Yadav M."/>
            <person name="Pandit A."/>
            <person name="Bhargava A."/>
            <person name="Sureshbabu K."/>
            <person name="Batra K."/>
            <person name="Sharma T.R."/>
            <person name="Mohapatra T."/>
            <person name="Singh N.K."/>
            <person name="Messing J."/>
            <person name="Nelson A.B."/>
            <person name="Fuks G."/>
            <person name="Kavchok S."/>
            <person name="Keizer G."/>
            <person name="Linton E."/>
            <person name="Llaca V."/>
            <person name="Song R."/>
            <person name="Tanyolac B."/>
            <person name="Young S."/>
            <person name="Ho-Il K."/>
            <person name="Hahn J.H."/>
            <person name="Sangsakoo G."/>
            <person name="Vanavichit A."/>
            <person name="de Mattos Luiz.A.T."/>
            <person name="Zimmer P.D."/>
            <person name="Malone G."/>
            <person name="Dellagostin O."/>
            <person name="de Oliveira A.C."/>
            <person name="Bevan M."/>
            <person name="Bancroft I."/>
            <person name="Minx P."/>
            <person name="Cordum H."/>
            <person name="Wilson R."/>
            <person name="Cheng Z."/>
            <person name="Jin W."/>
            <person name="Jiang J."/>
            <person name="Leong S.A."/>
            <person name="Iwama H."/>
            <person name="Gojobori T."/>
            <person name="Itoh T."/>
            <person name="Niimura Y."/>
            <person name="Fujii Y."/>
            <person name="Habara T."/>
            <person name="Sakai H."/>
            <person name="Sato Y."/>
            <person name="Wilson G."/>
            <person name="Kumar K."/>
            <person name="McCouch S."/>
            <person name="Juretic N."/>
            <person name="Hoen D."/>
            <person name="Wright S."/>
            <person name="Bruskiewich R."/>
            <person name="Bureau T."/>
            <person name="Miyao A."/>
            <person name="Hirochika H."/>
            <person name="Nishikawa T."/>
            <person name="Kadowaki K."/>
            <person name="Sugiura M."/>
            <person name="Burr B."/>
            <person name="Sasaki T."/>
        </authorList>
    </citation>
    <scope>NUCLEOTIDE SEQUENCE [LARGE SCALE GENOMIC DNA]</scope>
    <source>
        <strain evidence="3">cv. Nipponbare</strain>
    </source>
</reference>
<accession>Q5ZBB0</accession>
<evidence type="ECO:0000313" key="2">
    <source>
        <dbReference type="EMBL" id="BAD53118.1"/>
    </source>
</evidence>
<evidence type="ECO:0000313" key="1">
    <source>
        <dbReference type="EMBL" id="BAD52650.1"/>
    </source>
</evidence>
<organism evidence="2">
    <name type="scientific">Oryza sativa subsp. japonica</name>
    <name type="common">Rice</name>
    <dbReference type="NCBI Taxonomy" id="39947"/>
    <lineage>
        <taxon>Eukaryota</taxon>
        <taxon>Viridiplantae</taxon>
        <taxon>Streptophyta</taxon>
        <taxon>Embryophyta</taxon>
        <taxon>Tracheophyta</taxon>
        <taxon>Spermatophyta</taxon>
        <taxon>Magnoliopsida</taxon>
        <taxon>Liliopsida</taxon>
        <taxon>Poales</taxon>
        <taxon>Poaceae</taxon>
        <taxon>BOP clade</taxon>
        <taxon>Oryzoideae</taxon>
        <taxon>Oryzeae</taxon>
        <taxon>Oryzinae</taxon>
        <taxon>Oryza</taxon>
        <taxon>Oryza sativa</taxon>
    </lineage>
</organism>
<dbReference type="Proteomes" id="UP000000763">
    <property type="component" value="Chromosome 1"/>
</dbReference>
<dbReference type="AlphaFoldDB" id="Q5ZBB0"/>
<dbReference type="Proteomes" id="UP000817658">
    <property type="component" value="Chromosome 1"/>
</dbReference>
<sequence length="153" mass="16454">MGVEITDAVKVVQGERKETRGVEKEEVVAIVAVFSSEANEEEVTWIHSIALALRVLSEISGGGSSDLLELHSSPTTTTGQQAPTNSHFWLSAHRSGQKLGKSSSSQAEVLVVDGWGYGTNNVAPRLYLHRAALRRPISCACGWIDLPEREASG</sequence>
<protein>
    <submittedName>
        <fullName evidence="2">Uncharacterized protein</fullName>
    </submittedName>
</protein>
<name>Q5ZBB0_ORYSJ</name>
<proteinExistence type="predicted"/>
<evidence type="ECO:0000313" key="3">
    <source>
        <dbReference type="Proteomes" id="UP000000763"/>
    </source>
</evidence>
<reference evidence="2" key="1">
    <citation type="journal article" date="2002" name="Nature">
        <title>The genome sequence and structure of rice chromosome 1.</title>
        <authorList>
            <person name="Sasaki T."/>
            <person name="Matsumoto T."/>
            <person name="Yamamoto K."/>
            <person name="Sakata K."/>
            <person name="Baba T."/>
            <person name="Katayose Y."/>
            <person name="Wu J."/>
            <person name="Niimura Y."/>
            <person name="Cheng Z."/>
            <person name="Nagamura Y."/>
            <person name="Antonio B.A."/>
            <person name="Kanamori H."/>
            <person name="Hosokawa S."/>
            <person name="Masukawa M."/>
            <person name="Arikawa K."/>
            <person name="Chiden Y."/>
            <person name="Hayashi M."/>
            <person name="Okamoto M."/>
            <person name="Ando T."/>
            <person name="Aoki H."/>
            <person name="Arita K."/>
            <person name="Hamada M."/>
            <person name="Harada C."/>
            <person name="Hijishita S."/>
            <person name="Honda M."/>
            <person name="Ichikawa Y."/>
            <person name="Idonuma A."/>
            <person name="Iijima M."/>
            <person name="Ikeda M."/>
            <person name="Ikeno M."/>
            <person name="Itoh S."/>
            <person name="Itoh T."/>
            <person name="Itoh Y."/>
            <person name="Itoh Y."/>
            <person name="Iwabuchi A."/>
            <person name="Kamiya K."/>
            <person name="Karasawa W."/>
            <person name="Katagiri S."/>
            <person name="Kikuta A."/>
            <person name="Kobayashi N."/>
            <person name="Kono I."/>
            <person name="Machita K."/>
            <person name="Maehara T."/>
            <person name="Mizuno H."/>
            <person name="Mizubayashi T."/>
            <person name="Mukai Y."/>
            <person name="Nagasaki H."/>
            <person name="Nakashima M."/>
            <person name="Nakama Y."/>
            <person name="Nakamichi Y."/>
            <person name="Nakamura M."/>
            <person name="Namiki N."/>
            <person name="Negishi M."/>
            <person name="Ohta I."/>
            <person name="Ono N."/>
            <person name="Saji S."/>
            <person name="Sakai K."/>
            <person name="Shibata M."/>
            <person name="Shimokawa T."/>
            <person name="Shomura A."/>
            <person name="Song J."/>
            <person name="Takazaki Y."/>
            <person name="Terasawa K."/>
            <person name="Tsuji K."/>
            <person name="Waki K."/>
            <person name="Yamagata H."/>
            <person name="Yamane H."/>
            <person name="Yoshiki S."/>
            <person name="Yoshihara R."/>
            <person name="Yukawa K."/>
            <person name="Zhong H."/>
            <person name="Iwama H."/>
            <person name="Endo T."/>
            <person name="Ito H."/>
            <person name="Hahn J.H."/>
            <person name="Kim H.I."/>
            <person name="Eun M.Y."/>
            <person name="Yano M."/>
            <person name="Jiang J."/>
            <person name="Gojobori T."/>
        </authorList>
    </citation>
    <scope>NUCLEOTIDE SEQUENCE</scope>
</reference>
<dbReference type="EMBL" id="AP003022">
    <property type="protein sequence ID" value="BAD52650.1"/>
    <property type="molecule type" value="Genomic_DNA"/>
</dbReference>
<gene>
    <name evidence="2" type="ORF">B1085F01.23</name>
    <name evidence="1" type="ORF">P0681B11.3</name>
</gene>
<reference evidence="3" key="3">
    <citation type="journal article" date="2008" name="Nucleic Acids Res.">
        <title>The rice annotation project database (RAP-DB): 2008 update.</title>
        <authorList>
            <consortium name="The rice annotation project (RAP)"/>
        </authorList>
    </citation>
    <scope>GENOME REANNOTATION</scope>
    <source>
        <strain evidence="3">cv. Nipponbare</strain>
    </source>
</reference>
<dbReference type="EMBL" id="AP003330">
    <property type="protein sequence ID" value="BAD53118.1"/>
    <property type="molecule type" value="Genomic_DNA"/>
</dbReference>